<feature type="region of interest" description="Disordered" evidence="1">
    <location>
        <begin position="1"/>
        <end position="36"/>
    </location>
</feature>
<sequence>MDTLRGQFSDRNEPDEVSSGAGDSSADSQPPVVGSDERRMHVRAYNFWASLLDNRTFPDIASLHPEQLHDFGPHSVLLDFTDGIDNPAIGYLGAKLAEECGTDDSIKRLNDVPARSLLSRITDHYMQILANQAPIGFEAEFVNQRGVTILYRGILLPFSRDDRTIDHIYGVINWKELADQSSTDALMRQVDEAVDARPAMLRETLPMSEWADGPVDLGLGDVRHEPLDLPLAEFGLPGSAFDDSPLPGSSPEMALGDWLAVAREEAMNARSSEDRSRRALYEAIGRAYDFALAAADAPEDFAELVEDAGLKVQERAPLIPLVKLVFGADYDKTRLTEFATVISHGQRLGVGHGGLGPLLADAPGGLKGLVREERRLRREESGKDNAPRNAHEALVAGLRQLAPRPLDTVARDSEFALVVARRLEDGQVVLLGEVSDDTALLDRAARRLLD</sequence>
<comment type="caution">
    <text evidence="2">The sequence shown here is derived from an EMBL/GenBank/DDBJ whole genome shotgun (WGS) entry which is preliminary data.</text>
</comment>
<gene>
    <name evidence="2" type="ORF">GCM10011349_03260</name>
</gene>
<name>A0ABQ2J6M9_9SPHN</name>
<reference evidence="3" key="1">
    <citation type="journal article" date="2019" name="Int. J. Syst. Evol. Microbiol.">
        <title>The Global Catalogue of Microorganisms (GCM) 10K type strain sequencing project: providing services to taxonomists for standard genome sequencing and annotation.</title>
        <authorList>
            <consortium name="The Broad Institute Genomics Platform"/>
            <consortium name="The Broad Institute Genome Sequencing Center for Infectious Disease"/>
            <person name="Wu L."/>
            <person name="Ma J."/>
        </authorList>
    </citation>
    <scope>NUCLEOTIDE SEQUENCE [LARGE SCALE GENOMIC DNA]</scope>
    <source>
        <strain evidence="3">CGMCC 1.6784</strain>
    </source>
</reference>
<evidence type="ECO:0008006" key="4">
    <source>
        <dbReference type="Google" id="ProtNLM"/>
    </source>
</evidence>
<dbReference type="RefSeq" id="WP_188817565.1">
    <property type="nucleotide sequence ID" value="NZ_BMLK01000001.1"/>
</dbReference>
<feature type="compositionally biased region" description="Low complexity" evidence="1">
    <location>
        <begin position="18"/>
        <end position="28"/>
    </location>
</feature>
<dbReference type="Proteomes" id="UP000605099">
    <property type="component" value="Unassembled WGS sequence"/>
</dbReference>
<evidence type="ECO:0000313" key="2">
    <source>
        <dbReference type="EMBL" id="GGN41316.1"/>
    </source>
</evidence>
<proteinExistence type="predicted"/>
<organism evidence="2 3">
    <name type="scientific">Novosphingobium indicum</name>
    <dbReference type="NCBI Taxonomy" id="462949"/>
    <lineage>
        <taxon>Bacteria</taxon>
        <taxon>Pseudomonadati</taxon>
        <taxon>Pseudomonadota</taxon>
        <taxon>Alphaproteobacteria</taxon>
        <taxon>Sphingomonadales</taxon>
        <taxon>Sphingomonadaceae</taxon>
        <taxon>Novosphingobium</taxon>
    </lineage>
</organism>
<protein>
    <recommendedName>
        <fullName evidence="4">PAS domain-containing protein</fullName>
    </recommendedName>
</protein>
<accession>A0ABQ2J6M9</accession>
<dbReference type="EMBL" id="BMLK01000001">
    <property type="protein sequence ID" value="GGN41316.1"/>
    <property type="molecule type" value="Genomic_DNA"/>
</dbReference>
<evidence type="ECO:0000256" key="1">
    <source>
        <dbReference type="SAM" id="MobiDB-lite"/>
    </source>
</evidence>
<keyword evidence="3" id="KW-1185">Reference proteome</keyword>
<evidence type="ECO:0000313" key="3">
    <source>
        <dbReference type="Proteomes" id="UP000605099"/>
    </source>
</evidence>